<dbReference type="RefSeq" id="WP_059053910.1">
    <property type="nucleotide sequence ID" value="NZ_LOJF01000001.1"/>
</dbReference>
<dbReference type="InterPro" id="IPR051471">
    <property type="entry name" value="Bacterial_PTS_sugar_comp"/>
</dbReference>
<evidence type="ECO:0000256" key="2">
    <source>
        <dbReference type="ARBA" id="ARBA00022448"/>
    </source>
</evidence>
<evidence type="ECO:0000259" key="8">
    <source>
        <dbReference type="PROSITE" id="PS51096"/>
    </source>
</evidence>
<dbReference type="PANTHER" id="PTHR33799:SF1">
    <property type="entry name" value="PTS SYSTEM MANNOSE-SPECIFIC EIIAB COMPONENT-RELATED"/>
    <property type="match status" value="1"/>
</dbReference>
<keyword evidence="2" id="KW-0813">Transport</keyword>
<evidence type="ECO:0000256" key="6">
    <source>
        <dbReference type="ARBA" id="ARBA00022683"/>
    </source>
</evidence>
<evidence type="ECO:0000256" key="1">
    <source>
        <dbReference type="ARBA" id="ARBA00004496"/>
    </source>
</evidence>
<evidence type="ECO:0000256" key="5">
    <source>
        <dbReference type="ARBA" id="ARBA00022679"/>
    </source>
</evidence>
<dbReference type="InterPro" id="IPR036662">
    <property type="entry name" value="PTS_EIIA_man-typ_sf"/>
</dbReference>
<keyword evidence="6" id="KW-0598">Phosphotransferase system</keyword>
<dbReference type="AlphaFoldDB" id="A0A100YXI2"/>
<dbReference type="OrthoDB" id="3183705at2"/>
<protein>
    <recommendedName>
        <fullName evidence="8">PTS EIIA type-4 domain-containing protein</fullName>
    </recommendedName>
</protein>
<keyword evidence="4" id="KW-0762">Sugar transport</keyword>
<dbReference type="PROSITE" id="PS51096">
    <property type="entry name" value="PTS_EIIA_TYPE_4"/>
    <property type="match status" value="1"/>
</dbReference>
<comment type="subcellular location">
    <subcellularLocation>
        <location evidence="1">Cytoplasm</location>
    </subcellularLocation>
</comment>
<dbReference type="Proteomes" id="UP000054078">
    <property type="component" value="Unassembled WGS sequence"/>
</dbReference>
<accession>A0A100YXI2</accession>
<dbReference type="GO" id="GO:0016020">
    <property type="term" value="C:membrane"/>
    <property type="evidence" value="ECO:0007669"/>
    <property type="project" value="InterPro"/>
</dbReference>
<keyword evidence="3" id="KW-0963">Cytoplasm</keyword>
<evidence type="ECO:0000256" key="3">
    <source>
        <dbReference type="ARBA" id="ARBA00022490"/>
    </source>
</evidence>
<dbReference type="Gene3D" id="3.40.50.510">
    <property type="entry name" value="Phosphotransferase system, mannose-type IIA component"/>
    <property type="match status" value="1"/>
</dbReference>
<organism evidence="9 10">
    <name type="scientific">Tractidigestivibacter scatoligenes</name>
    <name type="common">Olsenella scatoligenes</name>
    <dbReference type="NCBI Taxonomy" id="1299998"/>
    <lineage>
        <taxon>Bacteria</taxon>
        <taxon>Bacillati</taxon>
        <taxon>Actinomycetota</taxon>
        <taxon>Coriobacteriia</taxon>
        <taxon>Coriobacteriales</taxon>
        <taxon>Atopobiaceae</taxon>
        <taxon>Tractidigestivibacter</taxon>
    </lineage>
</organism>
<dbReference type="PANTHER" id="PTHR33799">
    <property type="entry name" value="PTS PERMEASE-RELATED-RELATED"/>
    <property type="match status" value="1"/>
</dbReference>
<keyword evidence="7" id="KW-0418">Kinase</keyword>
<evidence type="ECO:0000256" key="4">
    <source>
        <dbReference type="ARBA" id="ARBA00022597"/>
    </source>
</evidence>
<dbReference type="GO" id="GO:0009401">
    <property type="term" value="P:phosphoenolpyruvate-dependent sugar phosphotransferase system"/>
    <property type="evidence" value="ECO:0007669"/>
    <property type="project" value="UniProtKB-KW"/>
</dbReference>
<dbReference type="GO" id="GO:0005737">
    <property type="term" value="C:cytoplasm"/>
    <property type="evidence" value="ECO:0007669"/>
    <property type="project" value="UniProtKB-SubCell"/>
</dbReference>
<dbReference type="InterPro" id="IPR033887">
    <property type="entry name" value="PTS_IIA_man"/>
</dbReference>
<dbReference type="EMBL" id="LOJF01000001">
    <property type="protein sequence ID" value="KUH59521.1"/>
    <property type="molecule type" value="Genomic_DNA"/>
</dbReference>
<dbReference type="CDD" id="cd00006">
    <property type="entry name" value="PTS_IIA_man"/>
    <property type="match status" value="1"/>
</dbReference>
<dbReference type="Pfam" id="PF03610">
    <property type="entry name" value="EIIA-man"/>
    <property type="match status" value="1"/>
</dbReference>
<name>A0A100YXI2_TRASO</name>
<dbReference type="InterPro" id="IPR004701">
    <property type="entry name" value="PTS_EIIA_man-typ"/>
</dbReference>
<evidence type="ECO:0000313" key="10">
    <source>
        <dbReference type="Proteomes" id="UP000054078"/>
    </source>
</evidence>
<feature type="domain" description="PTS EIIA type-4" evidence="8">
    <location>
        <begin position="3"/>
        <end position="127"/>
    </location>
</feature>
<dbReference type="STRING" id="1299998.AUL39_04255"/>
<evidence type="ECO:0000313" key="9">
    <source>
        <dbReference type="EMBL" id="KUH59521.1"/>
    </source>
</evidence>
<comment type="caution">
    <text evidence="9">The sequence shown here is derived from an EMBL/GenBank/DDBJ whole genome shotgun (WGS) entry which is preliminary data.</text>
</comment>
<keyword evidence="5" id="KW-0808">Transferase</keyword>
<sequence>MKERRVLVITHGHFGEELVKSVEMIMGKQDYVTAMGLLPGCSVDDLREKAFEVVAKNDADGADTIVCCDLFGGSPSNVALSCLGKSDCKVVLGVNMPMLVQLAQDIHDTEDLDELVNTAAQAARDGVVVKDRAILLGK</sequence>
<proteinExistence type="predicted"/>
<keyword evidence="10" id="KW-1185">Reference proteome</keyword>
<gene>
    <name evidence="9" type="ORF">AUL39_04255</name>
</gene>
<dbReference type="GO" id="GO:0016301">
    <property type="term" value="F:kinase activity"/>
    <property type="evidence" value="ECO:0007669"/>
    <property type="project" value="UniProtKB-KW"/>
</dbReference>
<dbReference type="SUPFAM" id="SSF53062">
    <property type="entry name" value="PTS system fructose IIA component-like"/>
    <property type="match status" value="1"/>
</dbReference>
<reference evidence="9 10" key="1">
    <citation type="submission" date="2015-12" db="EMBL/GenBank/DDBJ databases">
        <title>Draft Genome Sequence of Olsenella scatoligenes SK9K4T; a Producer of 3-Methylindole- (skatole) and 4-Methylphenol- (p-cresol) Isolated from Pig Feces.</title>
        <authorList>
            <person name="Li X."/>
            <person name="Borg B."/>
            <person name="Canibe N."/>
        </authorList>
    </citation>
    <scope>NUCLEOTIDE SEQUENCE [LARGE SCALE GENOMIC DNA]</scope>
    <source>
        <strain evidence="9 10">SK9K4</strain>
    </source>
</reference>
<evidence type="ECO:0000256" key="7">
    <source>
        <dbReference type="ARBA" id="ARBA00022777"/>
    </source>
</evidence>